<gene>
    <name evidence="1" type="ORF">SMTD_LOCUS8812</name>
</gene>
<keyword evidence="2" id="KW-1185">Reference proteome</keyword>
<dbReference type="Proteomes" id="UP000269396">
    <property type="component" value="Unassembled WGS sequence"/>
</dbReference>
<organism evidence="1 2">
    <name type="scientific">Schistosoma mattheei</name>
    <dbReference type="NCBI Taxonomy" id="31246"/>
    <lineage>
        <taxon>Eukaryota</taxon>
        <taxon>Metazoa</taxon>
        <taxon>Spiralia</taxon>
        <taxon>Lophotrochozoa</taxon>
        <taxon>Platyhelminthes</taxon>
        <taxon>Trematoda</taxon>
        <taxon>Digenea</taxon>
        <taxon>Strigeidida</taxon>
        <taxon>Schistosomatoidea</taxon>
        <taxon>Schistosomatidae</taxon>
        <taxon>Schistosoma</taxon>
    </lineage>
</organism>
<reference evidence="1 2" key="1">
    <citation type="submission" date="2018-11" db="EMBL/GenBank/DDBJ databases">
        <authorList>
            <consortium name="Pathogen Informatics"/>
        </authorList>
    </citation>
    <scope>NUCLEOTIDE SEQUENCE [LARGE SCALE GENOMIC DNA]</scope>
    <source>
        <strain>Denwood</strain>
        <strain evidence="2">Zambia</strain>
    </source>
</reference>
<dbReference type="AlphaFoldDB" id="A0A183P376"/>
<dbReference type="EMBL" id="UZAL01029199">
    <property type="protein sequence ID" value="VDP46598.1"/>
    <property type="molecule type" value="Genomic_DNA"/>
</dbReference>
<accession>A0A183P376</accession>
<evidence type="ECO:0000313" key="2">
    <source>
        <dbReference type="Proteomes" id="UP000269396"/>
    </source>
</evidence>
<sequence>MGDVRTRRGSDIASHHHLVVAKMKLNLKEYWVAGETALQRFNTAFLRDTNKLNEFKIILNDRFQALQGLLKEEETTMEDNWKGMKQTLISTCQEVLGHKKHCHKEWTSMETLDKIQERKIKKTAISNSQTGAEKVKTQAKYAEANRKVKKSMRADKRKYVGDLATTVEKAERE</sequence>
<evidence type="ECO:0000313" key="1">
    <source>
        <dbReference type="EMBL" id="VDP46598.1"/>
    </source>
</evidence>
<proteinExistence type="predicted"/>
<name>A0A183P376_9TREM</name>
<protein>
    <submittedName>
        <fullName evidence="1">Uncharacterized protein</fullName>
    </submittedName>
</protein>